<evidence type="ECO:0000256" key="1">
    <source>
        <dbReference type="SAM" id="Phobius"/>
    </source>
</evidence>
<comment type="caution">
    <text evidence="2">The sequence shown here is derived from an EMBL/GenBank/DDBJ whole genome shotgun (WGS) entry which is preliminary data.</text>
</comment>
<protein>
    <recommendedName>
        <fullName evidence="4">DUF3592 domain-containing protein</fullName>
    </recommendedName>
</protein>
<accession>A0ABT3FKP0</accession>
<keyword evidence="3" id="KW-1185">Reference proteome</keyword>
<feature type="transmembrane region" description="Helical" evidence="1">
    <location>
        <begin position="108"/>
        <end position="128"/>
    </location>
</feature>
<keyword evidence="1" id="KW-0812">Transmembrane</keyword>
<gene>
    <name evidence="2" type="ORF">OKA04_04140</name>
</gene>
<keyword evidence="1" id="KW-1133">Transmembrane helix</keyword>
<name>A0ABT3FKP0_9BACT</name>
<feature type="transmembrane region" description="Helical" evidence="1">
    <location>
        <begin position="12"/>
        <end position="29"/>
    </location>
</feature>
<dbReference type="RefSeq" id="WP_264499865.1">
    <property type="nucleotide sequence ID" value="NZ_JAPDDS010000002.1"/>
</dbReference>
<dbReference type="EMBL" id="JAPDDS010000002">
    <property type="protein sequence ID" value="MCW1883904.1"/>
    <property type="molecule type" value="Genomic_DNA"/>
</dbReference>
<dbReference type="Proteomes" id="UP001207930">
    <property type="component" value="Unassembled WGS sequence"/>
</dbReference>
<evidence type="ECO:0000313" key="2">
    <source>
        <dbReference type="EMBL" id="MCW1883904.1"/>
    </source>
</evidence>
<proteinExistence type="predicted"/>
<evidence type="ECO:0000313" key="3">
    <source>
        <dbReference type="Proteomes" id="UP001207930"/>
    </source>
</evidence>
<sequence length="139" mass="16023">MKGLIRPWYRSRLFWLGVPGFLFLMWAWTDSNVRVTQFNCEGREAACVIQSRSGAINFDAQNGDWGEMSFSSHSEPLDGMEERWFPAAFSPETKDDDPFDPVNQPAEVAYWAIVLGYMMLWGATVAVWQRRKQRLAPKP</sequence>
<organism evidence="2 3">
    <name type="scientific">Luteolibacter flavescens</name>
    <dbReference type="NCBI Taxonomy" id="1859460"/>
    <lineage>
        <taxon>Bacteria</taxon>
        <taxon>Pseudomonadati</taxon>
        <taxon>Verrucomicrobiota</taxon>
        <taxon>Verrucomicrobiia</taxon>
        <taxon>Verrucomicrobiales</taxon>
        <taxon>Verrucomicrobiaceae</taxon>
        <taxon>Luteolibacter</taxon>
    </lineage>
</organism>
<evidence type="ECO:0008006" key="4">
    <source>
        <dbReference type="Google" id="ProtNLM"/>
    </source>
</evidence>
<reference evidence="2 3" key="1">
    <citation type="submission" date="2022-10" db="EMBL/GenBank/DDBJ databases">
        <title>Luteolibacter flavescens strain MCCC 1K03193, whole genome shotgun sequencing project.</title>
        <authorList>
            <person name="Zhao G."/>
            <person name="Shen L."/>
        </authorList>
    </citation>
    <scope>NUCLEOTIDE SEQUENCE [LARGE SCALE GENOMIC DNA]</scope>
    <source>
        <strain evidence="2 3">MCCC 1K03193</strain>
    </source>
</reference>
<keyword evidence="1" id="KW-0472">Membrane</keyword>